<gene>
    <name evidence="7" type="ORF">GCM10009755_01660</name>
</gene>
<dbReference type="Gene3D" id="3.30.310.20">
    <property type="entry name" value="DNA-3-methyladenine glycosylase AlkA, N-terminal domain"/>
    <property type="match status" value="1"/>
</dbReference>
<keyword evidence="8" id="KW-1185">Reference proteome</keyword>
<accession>A0ABN2T3W6</accession>
<feature type="domain" description="HhH-GPD" evidence="5">
    <location>
        <begin position="139"/>
        <end position="301"/>
    </location>
</feature>
<keyword evidence="4" id="KW-0234">DNA repair</keyword>
<proteinExistence type="predicted"/>
<evidence type="ECO:0000256" key="3">
    <source>
        <dbReference type="ARBA" id="ARBA00022763"/>
    </source>
</evidence>
<evidence type="ECO:0000313" key="7">
    <source>
        <dbReference type="EMBL" id="GAA1998128.1"/>
    </source>
</evidence>
<dbReference type="EC" id="3.2.2.21" evidence="2"/>
<sequence>MTTVRIRTRGALDSAGLLTWSVRRQLPGVDRVDDLDGVPRAYTVAVDLPHGPGTVTLAADEGAGPGTPGARVDLDLPRPEDEGPALDAARRLWDLDADLPVIESHLSTVPEFADLVRGRPGVRIPGIPTVTEALLRAITGQQVSVESGRTQLVRLVEAVRAGTAPNATGACDLAPFPTAAEALRALDTWYRGPRARKQTLADALELLSTPSPSGDSATRPEELAQIRGIGPWTLAYIRLRAFGDPDVDLSGDAALLTSARRLTSAPTWPHRRVTSRTELAALLDDARPYRSYAALHLWAAD</sequence>
<dbReference type="Gene3D" id="1.10.340.30">
    <property type="entry name" value="Hypothetical protein, domain 2"/>
    <property type="match status" value="1"/>
</dbReference>
<protein>
    <recommendedName>
        <fullName evidence="2">DNA-3-methyladenine glycosylase II</fullName>
        <ecNumber evidence="2">3.2.2.21</ecNumber>
    </recommendedName>
</protein>
<comment type="catalytic activity">
    <reaction evidence="1">
        <text>Hydrolysis of alkylated DNA, releasing 3-methyladenine, 3-methylguanine, 7-methylguanine and 7-methyladenine.</text>
        <dbReference type="EC" id="3.2.2.21"/>
    </reaction>
</comment>
<reference evidence="8" key="1">
    <citation type="journal article" date="2019" name="Int. J. Syst. Evol. Microbiol.">
        <title>The Global Catalogue of Microorganisms (GCM) 10K type strain sequencing project: providing services to taxonomists for standard genome sequencing and annotation.</title>
        <authorList>
            <consortium name="The Broad Institute Genomics Platform"/>
            <consortium name="The Broad Institute Genome Sequencing Center for Infectious Disease"/>
            <person name="Wu L."/>
            <person name="Ma J."/>
        </authorList>
    </citation>
    <scope>NUCLEOTIDE SEQUENCE [LARGE SCALE GENOMIC DNA]</scope>
    <source>
        <strain evidence="8">JCM 14546</strain>
    </source>
</reference>
<dbReference type="SMART" id="SM01009">
    <property type="entry name" value="AlkA_N"/>
    <property type="match status" value="1"/>
</dbReference>
<dbReference type="InterPro" id="IPR037046">
    <property type="entry name" value="AlkA_N_sf"/>
</dbReference>
<keyword evidence="3" id="KW-0227">DNA damage</keyword>
<dbReference type="RefSeq" id="WP_344306048.1">
    <property type="nucleotide sequence ID" value="NZ_BAAANO010000002.1"/>
</dbReference>
<dbReference type="InterPro" id="IPR051912">
    <property type="entry name" value="Alkylbase_DNA_Glycosylase/TA"/>
</dbReference>
<dbReference type="EMBL" id="BAAANO010000002">
    <property type="protein sequence ID" value="GAA1998128.1"/>
    <property type="molecule type" value="Genomic_DNA"/>
</dbReference>
<dbReference type="Proteomes" id="UP001500755">
    <property type="component" value="Unassembled WGS sequence"/>
</dbReference>
<dbReference type="Pfam" id="PF06029">
    <property type="entry name" value="AlkA_N"/>
    <property type="match status" value="1"/>
</dbReference>
<evidence type="ECO:0000259" key="6">
    <source>
        <dbReference type="SMART" id="SM01009"/>
    </source>
</evidence>
<dbReference type="PANTHER" id="PTHR43003:SF13">
    <property type="entry name" value="DNA-3-METHYLADENINE GLYCOSYLASE 2"/>
    <property type="match status" value="1"/>
</dbReference>
<name>A0ABN2T3W6_9MICO</name>
<organism evidence="7 8">
    <name type="scientific">Brevibacterium samyangense</name>
    <dbReference type="NCBI Taxonomy" id="366888"/>
    <lineage>
        <taxon>Bacteria</taxon>
        <taxon>Bacillati</taxon>
        <taxon>Actinomycetota</taxon>
        <taxon>Actinomycetes</taxon>
        <taxon>Micrococcales</taxon>
        <taxon>Brevibacteriaceae</taxon>
        <taxon>Brevibacterium</taxon>
    </lineage>
</organism>
<dbReference type="SUPFAM" id="SSF55945">
    <property type="entry name" value="TATA-box binding protein-like"/>
    <property type="match status" value="1"/>
</dbReference>
<dbReference type="SUPFAM" id="SSF48150">
    <property type="entry name" value="DNA-glycosylase"/>
    <property type="match status" value="1"/>
</dbReference>
<evidence type="ECO:0000259" key="5">
    <source>
        <dbReference type="SMART" id="SM00478"/>
    </source>
</evidence>
<dbReference type="InterPro" id="IPR003265">
    <property type="entry name" value="HhH-GPD_domain"/>
</dbReference>
<dbReference type="InterPro" id="IPR010316">
    <property type="entry name" value="AlkA_N"/>
</dbReference>
<evidence type="ECO:0000313" key="8">
    <source>
        <dbReference type="Proteomes" id="UP001500755"/>
    </source>
</evidence>
<evidence type="ECO:0000256" key="4">
    <source>
        <dbReference type="ARBA" id="ARBA00023204"/>
    </source>
</evidence>
<dbReference type="PANTHER" id="PTHR43003">
    <property type="entry name" value="DNA-3-METHYLADENINE GLYCOSYLASE"/>
    <property type="match status" value="1"/>
</dbReference>
<evidence type="ECO:0000256" key="2">
    <source>
        <dbReference type="ARBA" id="ARBA00012000"/>
    </source>
</evidence>
<feature type="domain" description="DNA-3-methyladenine glycosylase AlkA N-terminal" evidence="6">
    <location>
        <begin position="3"/>
        <end position="129"/>
    </location>
</feature>
<comment type="caution">
    <text evidence="7">The sequence shown here is derived from an EMBL/GenBank/DDBJ whole genome shotgun (WGS) entry which is preliminary data.</text>
</comment>
<evidence type="ECO:0000256" key="1">
    <source>
        <dbReference type="ARBA" id="ARBA00000086"/>
    </source>
</evidence>
<dbReference type="SMART" id="SM00478">
    <property type="entry name" value="ENDO3c"/>
    <property type="match status" value="1"/>
</dbReference>
<dbReference type="InterPro" id="IPR011257">
    <property type="entry name" value="DNA_glycosylase"/>
</dbReference>